<keyword evidence="3" id="KW-1185">Reference proteome</keyword>
<evidence type="ECO:0000313" key="1">
    <source>
        <dbReference type="EMBL" id="KFD57102.1"/>
    </source>
</evidence>
<protein>
    <submittedName>
        <fullName evidence="2">Uncharacterized protein</fullName>
    </submittedName>
</protein>
<organism evidence="2">
    <name type="scientific">Trichuris suis</name>
    <name type="common">pig whipworm</name>
    <dbReference type="NCBI Taxonomy" id="68888"/>
    <lineage>
        <taxon>Eukaryota</taxon>
        <taxon>Metazoa</taxon>
        <taxon>Ecdysozoa</taxon>
        <taxon>Nematoda</taxon>
        <taxon>Enoplea</taxon>
        <taxon>Dorylaimia</taxon>
        <taxon>Trichinellida</taxon>
        <taxon>Trichuridae</taxon>
        <taxon>Trichuris</taxon>
    </lineage>
</organism>
<sequence length="96" mass="11680">MPKRKKHQLDLRQKTKPIAKLRVQDKHVLVYIRRNQEGMAYQERLENRVRPLLRTPYLRNQHRFCEEAEIMLNRRDVILLNQGELQSSLHLHLCKT</sequence>
<dbReference type="AlphaFoldDB" id="A0A085NJH6"/>
<gene>
    <name evidence="1" type="ORF">M513_01987</name>
    <name evidence="2" type="ORF">M514_01987</name>
</gene>
<proteinExistence type="predicted"/>
<accession>A0A085NJH6</accession>
<dbReference type="Proteomes" id="UP000030764">
    <property type="component" value="Unassembled WGS sequence"/>
</dbReference>
<dbReference type="Proteomes" id="UP000030758">
    <property type="component" value="Unassembled WGS sequence"/>
</dbReference>
<evidence type="ECO:0000313" key="3">
    <source>
        <dbReference type="Proteomes" id="UP000030764"/>
    </source>
</evidence>
<name>A0A085NJH6_9BILA</name>
<dbReference type="EMBL" id="KL363190">
    <property type="protein sequence ID" value="KFD57102.1"/>
    <property type="molecule type" value="Genomic_DNA"/>
</dbReference>
<evidence type="ECO:0000313" key="2">
    <source>
        <dbReference type="EMBL" id="KFD69622.1"/>
    </source>
</evidence>
<reference evidence="2 3" key="1">
    <citation type="journal article" date="2014" name="Nat. Genet.">
        <title>Genome and transcriptome of the porcine whipworm Trichuris suis.</title>
        <authorList>
            <person name="Jex A.R."/>
            <person name="Nejsum P."/>
            <person name="Schwarz E.M."/>
            <person name="Hu L."/>
            <person name="Young N.D."/>
            <person name="Hall R.S."/>
            <person name="Korhonen P.K."/>
            <person name="Liao S."/>
            <person name="Thamsborg S."/>
            <person name="Xia J."/>
            <person name="Xu P."/>
            <person name="Wang S."/>
            <person name="Scheerlinck J.P."/>
            <person name="Hofmann A."/>
            <person name="Sternberg P.W."/>
            <person name="Wang J."/>
            <person name="Gasser R.B."/>
        </authorList>
    </citation>
    <scope>NUCLEOTIDE SEQUENCE [LARGE SCALE GENOMIC DNA]</scope>
    <source>
        <strain evidence="2">DCEP-RM93F</strain>
        <strain evidence="1">DCEP-RM93M</strain>
    </source>
</reference>
<dbReference type="EMBL" id="KL367494">
    <property type="protein sequence ID" value="KFD69622.1"/>
    <property type="molecule type" value="Genomic_DNA"/>
</dbReference>